<sequence>MADNFNIWETYVYQHNEKNYNRMCTDYEYSIFASFSTYLVCGVFCSYQHNTGYYVVPDVLSYDIPRAIAFCWLSKRTSQVDEEPNCSFGKPSEDRSICSSRGTYEKC</sequence>
<feature type="compositionally biased region" description="Polar residues" evidence="1">
    <location>
        <begin position="97"/>
        <end position="107"/>
    </location>
</feature>
<evidence type="ECO:0000313" key="2">
    <source>
        <dbReference type="EMBL" id="KAK9875091.1"/>
    </source>
</evidence>
<dbReference type="Proteomes" id="UP001431783">
    <property type="component" value="Unassembled WGS sequence"/>
</dbReference>
<evidence type="ECO:0000256" key="1">
    <source>
        <dbReference type="SAM" id="MobiDB-lite"/>
    </source>
</evidence>
<organism evidence="2 3">
    <name type="scientific">Henosepilachna vigintioctopunctata</name>
    <dbReference type="NCBI Taxonomy" id="420089"/>
    <lineage>
        <taxon>Eukaryota</taxon>
        <taxon>Metazoa</taxon>
        <taxon>Ecdysozoa</taxon>
        <taxon>Arthropoda</taxon>
        <taxon>Hexapoda</taxon>
        <taxon>Insecta</taxon>
        <taxon>Pterygota</taxon>
        <taxon>Neoptera</taxon>
        <taxon>Endopterygota</taxon>
        <taxon>Coleoptera</taxon>
        <taxon>Polyphaga</taxon>
        <taxon>Cucujiformia</taxon>
        <taxon>Coccinelloidea</taxon>
        <taxon>Coccinellidae</taxon>
        <taxon>Epilachninae</taxon>
        <taxon>Epilachnini</taxon>
        <taxon>Henosepilachna</taxon>
    </lineage>
</organism>
<gene>
    <name evidence="2" type="ORF">WA026_005886</name>
</gene>
<protein>
    <submittedName>
        <fullName evidence="2">Uncharacterized protein</fullName>
    </submittedName>
</protein>
<reference evidence="2 3" key="1">
    <citation type="submission" date="2023-03" db="EMBL/GenBank/DDBJ databases">
        <title>Genome insight into feeding habits of ladybird beetles.</title>
        <authorList>
            <person name="Li H.-S."/>
            <person name="Huang Y.-H."/>
            <person name="Pang H."/>
        </authorList>
    </citation>
    <scope>NUCLEOTIDE SEQUENCE [LARGE SCALE GENOMIC DNA]</scope>
    <source>
        <strain evidence="2">SYSU_2023b</strain>
        <tissue evidence="2">Whole body</tissue>
    </source>
</reference>
<proteinExistence type="predicted"/>
<keyword evidence="3" id="KW-1185">Reference proteome</keyword>
<feature type="region of interest" description="Disordered" evidence="1">
    <location>
        <begin position="86"/>
        <end position="107"/>
    </location>
</feature>
<accession>A0AAW1U3G7</accession>
<comment type="caution">
    <text evidence="2">The sequence shown here is derived from an EMBL/GenBank/DDBJ whole genome shotgun (WGS) entry which is preliminary data.</text>
</comment>
<dbReference type="AlphaFoldDB" id="A0AAW1U3G7"/>
<name>A0AAW1U3G7_9CUCU</name>
<dbReference type="EMBL" id="JARQZJ010000032">
    <property type="protein sequence ID" value="KAK9875091.1"/>
    <property type="molecule type" value="Genomic_DNA"/>
</dbReference>
<evidence type="ECO:0000313" key="3">
    <source>
        <dbReference type="Proteomes" id="UP001431783"/>
    </source>
</evidence>